<evidence type="ECO:0000256" key="5">
    <source>
        <dbReference type="ARBA" id="ARBA00023136"/>
    </source>
</evidence>
<feature type="transmembrane region" description="Helical" evidence="7">
    <location>
        <begin position="21"/>
        <end position="43"/>
    </location>
</feature>
<feature type="domain" description="ABC3 transporter permease C-terminal" evidence="8">
    <location>
        <begin position="272"/>
        <end position="387"/>
    </location>
</feature>
<comment type="subcellular location">
    <subcellularLocation>
        <location evidence="1">Cell membrane</location>
        <topology evidence="1">Multi-pass membrane protein</topology>
    </subcellularLocation>
</comment>
<keyword evidence="10" id="KW-1185">Reference proteome</keyword>
<dbReference type="Pfam" id="PF02687">
    <property type="entry name" value="FtsX"/>
    <property type="match status" value="2"/>
</dbReference>
<comment type="caution">
    <text evidence="9">The sequence shown here is derived from an EMBL/GenBank/DDBJ whole genome shotgun (WGS) entry which is preliminary data.</text>
</comment>
<feature type="transmembrane region" description="Helical" evidence="7">
    <location>
        <begin position="310"/>
        <end position="339"/>
    </location>
</feature>
<evidence type="ECO:0000313" key="9">
    <source>
        <dbReference type="EMBL" id="GHH28814.1"/>
    </source>
</evidence>
<feature type="transmembrane region" description="Helical" evidence="7">
    <location>
        <begin position="564"/>
        <end position="587"/>
    </location>
</feature>
<feature type="transmembrane region" description="Helical" evidence="7">
    <location>
        <begin position="432"/>
        <end position="451"/>
    </location>
</feature>
<comment type="similarity">
    <text evidence="6">Belongs to the ABC-4 integral membrane protein family.</text>
</comment>
<feature type="domain" description="ABC3 transporter permease C-terminal" evidence="8">
    <location>
        <begin position="480"/>
        <end position="589"/>
    </location>
</feature>
<feature type="transmembrane region" description="Helical" evidence="7">
    <location>
        <begin position="530"/>
        <end position="552"/>
    </location>
</feature>
<reference evidence="10" key="1">
    <citation type="journal article" date="2019" name="Int. J. Syst. Evol. Microbiol.">
        <title>The Global Catalogue of Microorganisms (GCM) 10K type strain sequencing project: providing services to taxonomists for standard genome sequencing and annotation.</title>
        <authorList>
            <consortium name="The Broad Institute Genomics Platform"/>
            <consortium name="The Broad Institute Genome Sequencing Center for Infectious Disease"/>
            <person name="Wu L."/>
            <person name="Ma J."/>
        </authorList>
    </citation>
    <scope>NUCLEOTIDE SEQUENCE [LARGE SCALE GENOMIC DNA]</scope>
    <source>
        <strain evidence="10">CGMCC 4.7683</strain>
    </source>
</reference>
<keyword evidence="3 7" id="KW-0812">Transmembrane</keyword>
<dbReference type="InterPro" id="IPR050250">
    <property type="entry name" value="Macrolide_Exporter_MacB"/>
</dbReference>
<proteinExistence type="inferred from homology"/>
<evidence type="ECO:0000256" key="7">
    <source>
        <dbReference type="SAM" id="Phobius"/>
    </source>
</evidence>
<feature type="transmembrane region" description="Helical" evidence="7">
    <location>
        <begin position="359"/>
        <end position="380"/>
    </location>
</feature>
<dbReference type="RefSeq" id="WP_191257751.1">
    <property type="nucleotide sequence ID" value="NZ_BNAY01000007.1"/>
</dbReference>
<organism evidence="9 10">
    <name type="scientific">Amycolatopsis oliviviridis</name>
    <dbReference type="NCBI Taxonomy" id="1471590"/>
    <lineage>
        <taxon>Bacteria</taxon>
        <taxon>Bacillati</taxon>
        <taxon>Actinomycetota</taxon>
        <taxon>Actinomycetes</taxon>
        <taxon>Pseudonocardiales</taxon>
        <taxon>Pseudonocardiaceae</taxon>
        <taxon>Amycolatopsis</taxon>
    </lineage>
</organism>
<evidence type="ECO:0000256" key="4">
    <source>
        <dbReference type="ARBA" id="ARBA00022989"/>
    </source>
</evidence>
<feature type="transmembrane region" description="Helical" evidence="7">
    <location>
        <begin position="478"/>
        <end position="502"/>
    </location>
</feature>
<gene>
    <name evidence="9" type="ORF">GCM10017790_60250</name>
</gene>
<accession>A0ABQ3LY97</accession>
<dbReference type="InterPro" id="IPR003838">
    <property type="entry name" value="ABC3_permease_C"/>
</dbReference>
<dbReference type="PANTHER" id="PTHR30572">
    <property type="entry name" value="MEMBRANE COMPONENT OF TRANSPORTER-RELATED"/>
    <property type="match status" value="1"/>
</dbReference>
<dbReference type="EMBL" id="BNAY01000007">
    <property type="protein sequence ID" value="GHH28814.1"/>
    <property type="molecule type" value="Genomic_DNA"/>
</dbReference>
<evidence type="ECO:0000256" key="2">
    <source>
        <dbReference type="ARBA" id="ARBA00022475"/>
    </source>
</evidence>
<evidence type="ECO:0000313" key="10">
    <source>
        <dbReference type="Proteomes" id="UP000635387"/>
    </source>
</evidence>
<protein>
    <recommendedName>
        <fullName evidence="8">ABC3 transporter permease C-terminal domain-containing protein</fullName>
    </recommendedName>
</protein>
<evidence type="ECO:0000256" key="3">
    <source>
        <dbReference type="ARBA" id="ARBA00022692"/>
    </source>
</evidence>
<evidence type="ECO:0000256" key="1">
    <source>
        <dbReference type="ARBA" id="ARBA00004651"/>
    </source>
</evidence>
<keyword evidence="5 7" id="KW-0472">Membrane</keyword>
<dbReference type="PANTHER" id="PTHR30572:SF4">
    <property type="entry name" value="ABC TRANSPORTER PERMEASE YTRF"/>
    <property type="match status" value="1"/>
</dbReference>
<evidence type="ECO:0000256" key="6">
    <source>
        <dbReference type="ARBA" id="ARBA00038076"/>
    </source>
</evidence>
<keyword evidence="4 7" id="KW-1133">Transmembrane helix</keyword>
<sequence>MAGRLLLVLRLLVRDLRRRPAETLLLLIAITAATGTLTLGLALDDGAALPYEHTRSATAGPDVVARPLSTGDDALADLAPLTTAPGVTGHSGPYPVAFLELTARGNAVQAVVEGRDTAPSALDRPAIIDGTWVRPGGVVVERAFAEALGVHPGDTVDVGGHALHVLGIAVTAARTTYPYAGWHFPGSPLSERGGLVWVHDRDIATLAGGEPTTYSLNLALDDPAASEAFIDRVRPSLDRADFDGGLTLTTWQVIADLDGRPVERAQEPLLIGSWLLTALAVAGVSGIVAGRIAGQRRRVGLLKAVGAGPAMIAFVHLAEYLVVGLTAAGAGLVTSWLAAPALIHPNAGLLTTAGPRPPSLSVVVVAVALAITIAVAATLAPAVRAVATSTTAALADSAAPPRRSRWRIRLSRRLPVTLLIGVRMNARRPHRAWLVTVNTFVTTTALVAVLMNQVQDRSFPVGDADLANPLTEGTGQSVFVVTIVLVVLAVINTAVSTWTAVLDTRHPLAVARTLGATPGQTGMGLTVAQLLPALPGAAAGIPCGLGLFLFAWRGRPQYPPGSWLLAPGLGILLTITLCTVIPVLVLSRRPVADALQRTPLFRVL</sequence>
<evidence type="ECO:0000259" key="8">
    <source>
        <dbReference type="Pfam" id="PF02687"/>
    </source>
</evidence>
<name>A0ABQ3LY97_9PSEU</name>
<feature type="transmembrane region" description="Helical" evidence="7">
    <location>
        <begin position="269"/>
        <end position="289"/>
    </location>
</feature>
<keyword evidence="2" id="KW-1003">Cell membrane</keyword>
<dbReference type="Proteomes" id="UP000635387">
    <property type="component" value="Unassembled WGS sequence"/>
</dbReference>